<name>A0A2C9UVP0_MANES</name>
<organism evidence="7 8">
    <name type="scientific">Manihot esculenta</name>
    <name type="common">Cassava</name>
    <name type="synonym">Jatropha manihot</name>
    <dbReference type="NCBI Taxonomy" id="3983"/>
    <lineage>
        <taxon>Eukaryota</taxon>
        <taxon>Viridiplantae</taxon>
        <taxon>Streptophyta</taxon>
        <taxon>Embryophyta</taxon>
        <taxon>Tracheophyta</taxon>
        <taxon>Spermatophyta</taxon>
        <taxon>Magnoliopsida</taxon>
        <taxon>eudicotyledons</taxon>
        <taxon>Gunneridae</taxon>
        <taxon>Pentapetalae</taxon>
        <taxon>rosids</taxon>
        <taxon>fabids</taxon>
        <taxon>Malpighiales</taxon>
        <taxon>Euphorbiaceae</taxon>
        <taxon>Crotonoideae</taxon>
        <taxon>Manihoteae</taxon>
        <taxon>Manihot</taxon>
    </lineage>
</organism>
<dbReference type="SUPFAM" id="SSF55021">
    <property type="entry name" value="ACT-like"/>
    <property type="match status" value="1"/>
</dbReference>
<proteinExistence type="predicted"/>
<dbReference type="CDD" id="cd11455">
    <property type="entry name" value="bHLH_AtAIG1_like"/>
    <property type="match status" value="1"/>
</dbReference>
<accession>A0A2C9UVP0</accession>
<dbReference type="InterPro" id="IPR045865">
    <property type="entry name" value="ACT-like_dom_sf"/>
</dbReference>
<evidence type="ECO:0000256" key="4">
    <source>
        <dbReference type="ARBA" id="ARBA00023163"/>
    </source>
</evidence>
<dbReference type="Proteomes" id="UP000091857">
    <property type="component" value="Chromosome 12"/>
</dbReference>
<dbReference type="AlphaFoldDB" id="A0A2C9UVP0"/>
<dbReference type="InterPro" id="IPR011598">
    <property type="entry name" value="bHLH_dom"/>
</dbReference>
<evidence type="ECO:0000313" key="7">
    <source>
        <dbReference type="EMBL" id="OAY35749.1"/>
    </source>
</evidence>
<keyword evidence="3" id="KW-0238">DNA-binding</keyword>
<dbReference type="PANTHER" id="PTHR45844">
    <property type="entry name" value="TRANSCRIPTION FACTOR BHLH30"/>
    <property type="match status" value="1"/>
</dbReference>
<comment type="subcellular location">
    <subcellularLocation>
        <location evidence="1">Nucleus</location>
    </subcellularLocation>
</comment>
<dbReference type="GO" id="GO:0005634">
    <property type="term" value="C:nucleus"/>
    <property type="evidence" value="ECO:0007669"/>
    <property type="project" value="UniProtKB-SubCell"/>
</dbReference>
<keyword evidence="2" id="KW-0805">Transcription regulation</keyword>
<feature type="domain" description="BHLH" evidence="6">
    <location>
        <begin position="50"/>
        <end position="99"/>
    </location>
</feature>
<evidence type="ECO:0000256" key="3">
    <source>
        <dbReference type="ARBA" id="ARBA00023125"/>
    </source>
</evidence>
<sequence length="214" mass="24452">MHDMQPMSRLYDSGTCSKKYNFHSAANFMDVLSYKKLLATSKSKEDTKVISAQKHKEAERKRRIRINDQYANLRTVLPNLIKRNKASVLAETIQRVKELENTVSELKKIYGIGSLDCVFSDGADMLRVEQSKWQGEKLVKVMFSCEDKKKLMSEIARAVRSVKGKLVRAEIATMCGWAECVLWVQGLNGNQQMEILRTALDAVIEPRMLNNKPH</sequence>
<dbReference type="GO" id="GO:0003677">
    <property type="term" value="F:DNA binding"/>
    <property type="evidence" value="ECO:0007669"/>
    <property type="project" value="UniProtKB-KW"/>
</dbReference>
<dbReference type="InterPro" id="IPR036638">
    <property type="entry name" value="HLH_DNA-bd_sf"/>
</dbReference>
<dbReference type="Gramene" id="Manes.12G127100.1.v8.1">
    <property type="protein sequence ID" value="Manes.12G127100.1.v8.1.CDS"/>
    <property type="gene ID" value="Manes.12G127100.v8.1"/>
</dbReference>
<keyword evidence="8" id="KW-1185">Reference proteome</keyword>
<dbReference type="STRING" id="3983.A0A2C9UVP0"/>
<dbReference type="EMBL" id="CM004398">
    <property type="protein sequence ID" value="OAY35749.1"/>
    <property type="molecule type" value="Genomic_DNA"/>
</dbReference>
<gene>
    <name evidence="7" type="ORF">MANES_12G127100v8</name>
</gene>
<dbReference type="PANTHER" id="PTHR45844:SF17">
    <property type="entry name" value="TRANSCRIPTION FACTOR BHLH131"/>
    <property type="match status" value="1"/>
</dbReference>
<evidence type="ECO:0000256" key="1">
    <source>
        <dbReference type="ARBA" id="ARBA00004123"/>
    </source>
</evidence>
<dbReference type="SMR" id="A0A2C9UVP0"/>
<dbReference type="GO" id="GO:0003700">
    <property type="term" value="F:DNA-binding transcription factor activity"/>
    <property type="evidence" value="ECO:0007669"/>
    <property type="project" value="InterPro"/>
</dbReference>
<dbReference type="Pfam" id="PF00010">
    <property type="entry name" value="HLH"/>
    <property type="match status" value="1"/>
</dbReference>
<reference evidence="8" key="1">
    <citation type="journal article" date="2016" name="Nat. Biotechnol.">
        <title>Sequencing wild and cultivated cassava and related species reveals extensive interspecific hybridization and genetic diversity.</title>
        <authorList>
            <person name="Bredeson J.V."/>
            <person name="Lyons J.B."/>
            <person name="Prochnik S.E."/>
            <person name="Wu G.A."/>
            <person name="Ha C.M."/>
            <person name="Edsinger-Gonzales E."/>
            <person name="Grimwood J."/>
            <person name="Schmutz J."/>
            <person name="Rabbi I.Y."/>
            <person name="Egesi C."/>
            <person name="Nauluvula P."/>
            <person name="Lebot V."/>
            <person name="Ndunguru J."/>
            <person name="Mkamilo G."/>
            <person name="Bart R.S."/>
            <person name="Setter T.L."/>
            <person name="Gleadow R.M."/>
            <person name="Kulakow P."/>
            <person name="Ferguson M.E."/>
            <person name="Rounsley S."/>
            <person name="Rokhsar D.S."/>
        </authorList>
    </citation>
    <scope>NUCLEOTIDE SEQUENCE [LARGE SCALE GENOMIC DNA]</scope>
    <source>
        <strain evidence="8">cv. AM560-2</strain>
    </source>
</reference>
<keyword evidence="4" id="KW-0804">Transcription</keyword>
<dbReference type="SMART" id="SM00353">
    <property type="entry name" value="HLH"/>
    <property type="match status" value="1"/>
</dbReference>
<comment type="caution">
    <text evidence="7">The sequence shown here is derived from an EMBL/GenBank/DDBJ whole genome shotgun (WGS) entry which is preliminary data.</text>
</comment>
<dbReference type="SUPFAM" id="SSF47459">
    <property type="entry name" value="HLH, helix-loop-helix DNA-binding domain"/>
    <property type="match status" value="1"/>
</dbReference>
<dbReference type="GO" id="GO:0046983">
    <property type="term" value="F:protein dimerization activity"/>
    <property type="evidence" value="ECO:0007669"/>
    <property type="project" value="InterPro"/>
</dbReference>
<evidence type="ECO:0000259" key="6">
    <source>
        <dbReference type="PROSITE" id="PS50888"/>
    </source>
</evidence>
<dbReference type="CDD" id="cd04873">
    <property type="entry name" value="ACT_UUR-ACR-like"/>
    <property type="match status" value="1"/>
</dbReference>
<protein>
    <recommendedName>
        <fullName evidence="6">BHLH domain-containing protein</fullName>
    </recommendedName>
</protein>
<evidence type="ECO:0000313" key="8">
    <source>
        <dbReference type="Proteomes" id="UP000091857"/>
    </source>
</evidence>
<dbReference type="Gene3D" id="4.10.280.10">
    <property type="entry name" value="Helix-loop-helix DNA-binding domain"/>
    <property type="match status" value="1"/>
</dbReference>
<dbReference type="OMA" id="CVLWVQG"/>
<keyword evidence="5" id="KW-0539">Nucleus</keyword>
<evidence type="ECO:0000256" key="5">
    <source>
        <dbReference type="ARBA" id="ARBA00023242"/>
    </source>
</evidence>
<dbReference type="PROSITE" id="PS50888">
    <property type="entry name" value="BHLH"/>
    <property type="match status" value="1"/>
</dbReference>
<evidence type="ECO:0000256" key="2">
    <source>
        <dbReference type="ARBA" id="ARBA00023015"/>
    </source>
</evidence>
<dbReference type="InterPro" id="IPR045847">
    <property type="entry name" value="AIG1-like"/>
</dbReference>